<evidence type="ECO:0000259" key="8">
    <source>
        <dbReference type="PROSITE" id="PS51635"/>
    </source>
</evidence>
<dbReference type="AlphaFoldDB" id="A0A803PEZ3"/>
<dbReference type="GO" id="GO:0006952">
    <property type="term" value="P:defense response"/>
    <property type="evidence" value="ECO:0007669"/>
    <property type="project" value="UniProtKB-KW"/>
</dbReference>
<dbReference type="Proteomes" id="UP000596661">
    <property type="component" value="Chromosome 4"/>
</dbReference>
<dbReference type="SUPFAM" id="SSF52151">
    <property type="entry name" value="FabD/lysophospholipase-like"/>
    <property type="match status" value="1"/>
</dbReference>
<proteinExistence type="inferred from homology"/>
<dbReference type="InterPro" id="IPR016035">
    <property type="entry name" value="Acyl_Trfase/lysoPLipase"/>
</dbReference>
<dbReference type="EC" id="3.1.1.-" evidence="7"/>
<organism evidence="9 10">
    <name type="scientific">Cannabis sativa</name>
    <name type="common">Hemp</name>
    <name type="synonym">Marijuana</name>
    <dbReference type="NCBI Taxonomy" id="3483"/>
    <lineage>
        <taxon>Eukaryota</taxon>
        <taxon>Viridiplantae</taxon>
        <taxon>Streptophyta</taxon>
        <taxon>Embryophyta</taxon>
        <taxon>Tracheophyta</taxon>
        <taxon>Spermatophyta</taxon>
        <taxon>Magnoliopsida</taxon>
        <taxon>eudicotyledons</taxon>
        <taxon>Gunneridae</taxon>
        <taxon>Pentapetalae</taxon>
        <taxon>rosids</taxon>
        <taxon>fabids</taxon>
        <taxon>Rosales</taxon>
        <taxon>Cannabaceae</taxon>
        <taxon>Cannabis</taxon>
    </lineage>
</organism>
<dbReference type="CDD" id="cd07214">
    <property type="entry name" value="Pat17_isozyme_like"/>
    <property type="match status" value="1"/>
</dbReference>
<comment type="domain">
    <text evidence="7">The nitrogen atoms of the two glycine residues in the GGXR motif define the oxyanion hole, and stabilize the oxyanion that forms during the nucleophilic attack by the catalytic serine during substrate cleavage.</text>
</comment>
<dbReference type="Gene3D" id="3.40.1090.10">
    <property type="entry name" value="Cytosolic phospholipase A2 catalytic domain"/>
    <property type="match status" value="1"/>
</dbReference>
<evidence type="ECO:0000256" key="7">
    <source>
        <dbReference type="RuleBase" id="RU361262"/>
    </source>
</evidence>
<evidence type="ECO:0000256" key="5">
    <source>
        <dbReference type="ARBA" id="ARBA00023098"/>
    </source>
</evidence>
<sequence>MAKATSSFSTIEPPKYGRLITILSIDGGGIRGIIPGVILEYLESQLQEIDGEEARLADYFDAISGTSTGGLIAAMLSAPNAQKRPLYSAKQIVPFYLEHCPYIFPQSSGIFGSLIGSVKDARGPKYDGKYLHKLVEKLLGSTRLHETLTNVVIPAFDIKKLHPTLFSSYRAPANSALDARLADIAISTSAAPTYLPSHYFTNQDKDGNTEEFHLIDGGVAVNNPSFLTISEITKQIAKNNMISFEWNSKPLDFTRFLVISLGTGSNKTEQKYNANACATWGPLSWIYHHGSTPIIDVFSNASVTMVDYHNCVFFNALGSDANHLRIDDDTLTGELSSVDIATKSNLNNLVEVGKKLLKKPLSRINLVTGLYEPIPNSTITNEDELKRIGSGISTNVLHTPWLPTESQPCITSSHPSLANCKVNQLMKINQREWDHDIISDIFSPRDAQIILQIPLSTQSIDDVWYWCKEAAGFYSVKSAYRHIQESKGNWASDEGSNFWKKFWKIKVSPKVLHFAWRALTDCLATRV</sequence>
<dbReference type="EnsemblPlants" id="evm.model.04.1894">
    <property type="protein sequence ID" value="cds.evm.model.04.1894"/>
    <property type="gene ID" value="evm.TU.04.1894"/>
</dbReference>
<evidence type="ECO:0000256" key="1">
    <source>
        <dbReference type="ARBA" id="ARBA00010240"/>
    </source>
</evidence>
<evidence type="ECO:0000256" key="2">
    <source>
        <dbReference type="ARBA" id="ARBA00022801"/>
    </source>
</evidence>
<feature type="domain" description="PNPLA" evidence="8">
    <location>
        <begin position="23"/>
        <end position="229"/>
    </location>
</feature>
<comment type="function">
    <text evidence="7">Lipolytic acyl hydrolase (LAH).</text>
</comment>
<dbReference type="PROSITE" id="PS51635">
    <property type="entry name" value="PNPLA"/>
    <property type="match status" value="1"/>
</dbReference>
<feature type="active site" description="Proton acceptor" evidence="6">
    <location>
        <position position="216"/>
    </location>
</feature>
<reference evidence="9" key="1">
    <citation type="submission" date="2018-11" db="EMBL/GenBank/DDBJ databases">
        <authorList>
            <person name="Grassa J C."/>
        </authorList>
    </citation>
    <scope>NUCLEOTIDE SEQUENCE [LARGE SCALE GENOMIC DNA]</scope>
</reference>
<reference evidence="9" key="2">
    <citation type="submission" date="2021-03" db="UniProtKB">
        <authorList>
            <consortium name="EnsemblPlants"/>
        </authorList>
    </citation>
    <scope>IDENTIFICATION</scope>
</reference>
<dbReference type="EMBL" id="UZAU01000401">
    <property type="status" value="NOT_ANNOTATED_CDS"/>
    <property type="molecule type" value="Genomic_DNA"/>
</dbReference>
<protein>
    <recommendedName>
        <fullName evidence="7">Patatin</fullName>
        <ecNumber evidence="7">3.1.1.-</ecNumber>
    </recommendedName>
</protein>
<keyword evidence="4 6" id="KW-0442">Lipid degradation</keyword>
<comment type="similarity">
    <text evidence="1 7">Belongs to the patatin family.</text>
</comment>
<dbReference type="FunFam" id="3.40.1090.10:FF:000005">
    <property type="entry name" value="Patatin"/>
    <property type="match status" value="1"/>
</dbReference>
<dbReference type="PANTHER" id="PTHR32176:SF92">
    <property type="entry name" value="XYLOSE ISOMERASE"/>
    <property type="match status" value="1"/>
</dbReference>
<dbReference type="InterPro" id="IPR026960">
    <property type="entry name" value="RVT-Znf"/>
</dbReference>
<dbReference type="GO" id="GO:0016042">
    <property type="term" value="P:lipid catabolic process"/>
    <property type="evidence" value="ECO:0007669"/>
    <property type="project" value="UniProtKB-UniRule"/>
</dbReference>
<dbReference type="GO" id="GO:0004620">
    <property type="term" value="F:phospholipase activity"/>
    <property type="evidence" value="ECO:0007669"/>
    <property type="project" value="TreeGrafter"/>
</dbReference>
<feature type="short sequence motif" description="GXSXG" evidence="6">
    <location>
        <begin position="65"/>
        <end position="69"/>
    </location>
</feature>
<keyword evidence="10" id="KW-1185">Reference proteome</keyword>
<dbReference type="Pfam" id="PF13966">
    <property type="entry name" value="zf-RVT"/>
    <property type="match status" value="1"/>
</dbReference>
<feature type="active site" description="Nucleophile" evidence="6">
    <location>
        <position position="67"/>
    </location>
</feature>
<feature type="short sequence motif" description="DGA/G" evidence="6">
    <location>
        <begin position="216"/>
        <end position="218"/>
    </location>
</feature>
<dbReference type="GO" id="GO:0047372">
    <property type="term" value="F:monoacylglycerol lipase activity"/>
    <property type="evidence" value="ECO:0007669"/>
    <property type="project" value="TreeGrafter"/>
</dbReference>
<evidence type="ECO:0000313" key="9">
    <source>
        <dbReference type="EnsemblPlants" id="cds.evm.model.04.1894"/>
    </source>
</evidence>
<dbReference type="Gramene" id="evm.model.04.1894">
    <property type="protein sequence ID" value="cds.evm.model.04.1894"/>
    <property type="gene ID" value="evm.TU.04.1894"/>
</dbReference>
<evidence type="ECO:0000313" key="10">
    <source>
        <dbReference type="Proteomes" id="UP000596661"/>
    </source>
</evidence>
<evidence type="ECO:0000256" key="3">
    <source>
        <dbReference type="ARBA" id="ARBA00022821"/>
    </source>
</evidence>
<dbReference type="Pfam" id="PF01734">
    <property type="entry name" value="Patatin"/>
    <property type="match status" value="1"/>
</dbReference>
<evidence type="ECO:0000256" key="4">
    <source>
        <dbReference type="ARBA" id="ARBA00022963"/>
    </source>
</evidence>
<keyword evidence="2 6" id="KW-0378">Hydrolase</keyword>
<dbReference type="InterPro" id="IPR002641">
    <property type="entry name" value="PNPLA_dom"/>
</dbReference>
<name>A0A803PEZ3_CANSA</name>
<keyword evidence="5 6" id="KW-0443">Lipid metabolism</keyword>
<feature type="short sequence motif" description="GXGXXG" evidence="6">
    <location>
        <begin position="27"/>
        <end position="32"/>
    </location>
</feature>
<evidence type="ECO:0000256" key="6">
    <source>
        <dbReference type="PROSITE-ProRule" id="PRU01161"/>
    </source>
</evidence>
<keyword evidence="3" id="KW-0611">Plant defense</keyword>
<dbReference type="OMA" id="ISWIYND"/>
<accession>A0A803PEZ3</accession>
<dbReference type="PANTHER" id="PTHR32176">
    <property type="entry name" value="XYLOSE ISOMERASE"/>
    <property type="match status" value="1"/>
</dbReference>